<sequence>MNTILKLALACAGAASLSACISTQSYVGPASPMASTTALRSLSQPIPVKVNTQFQVNGKASPAGTPSLQAQVESALRSSGVFTPSQDPATTASITVTVNDTVDLQAAHKKGFHAGLTLGSSGTVIPDNYTYIASYANSAGEPYQASYKQDILTAIGSNVQVPTGVKATTPGDAFHRVILDMTTQFVQDLQTKGLVAER</sequence>
<protein>
    <recommendedName>
        <fullName evidence="4">Lipoprotein</fullName>
    </recommendedName>
</protein>
<reference evidence="2 3" key="1">
    <citation type="submission" date="2019-08" db="EMBL/GenBank/DDBJ databases">
        <title>Complete genome sequence of Rhodanobacter glycinis strain T01E-68 isolated from tomato root.</title>
        <authorList>
            <person name="Weon H.-Y."/>
            <person name="Lee S.A."/>
        </authorList>
    </citation>
    <scope>NUCLEOTIDE SEQUENCE [LARGE SCALE GENOMIC DNA]</scope>
    <source>
        <strain evidence="2 3">T01E-68</strain>
    </source>
</reference>
<keyword evidence="1" id="KW-0732">Signal</keyword>
<evidence type="ECO:0000313" key="2">
    <source>
        <dbReference type="EMBL" id="QEE24441.1"/>
    </source>
</evidence>
<dbReference type="AlphaFoldDB" id="A0A5B9E1A1"/>
<organism evidence="2 3">
    <name type="scientific">Rhodanobacter glycinis</name>
    <dbReference type="NCBI Taxonomy" id="582702"/>
    <lineage>
        <taxon>Bacteria</taxon>
        <taxon>Pseudomonadati</taxon>
        <taxon>Pseudomonadota</taxon>
        <taxon>Gammaproteobacteria</taxon>
        <taxon>Lysobacterales</taxon>
        <taxon>Rhodanobacteraceae</taxon>
        <taxon>Rhodanobacter</taxon>
    </lineage>
</organism>
<dbReference type="RefSeq" id="WP_147627039.1">
    <property type="nucleotide sequence ID" value="NZ_CP042807.1"/>
</dbReference>
<dbReference type="Proteomes" id="UP000321807">
    <property type="component" value="Chromosome"/>
</dbReference>
<feature type="signal peptide" evidence="1">
    <location>
        <begin position="1"/>
        <end position="21"/>
    </location>
</feature>
<accession>A0A5B9E1A1</accession>
<name>A0A5B9E1A1_9GAMM</name>
<evidence type="ECO:0000313" key="3">
    <source>
        <dbReference type="Proteomes" id="UP000321807"/>
    </source>
</evidence>
<dbReference type="PROSITE" id="PS51257">
    <property type="entry name" value="PROKAR_LIPOPROTEIN"/>
    <property type="match status" value="1"/>
</dbReference>
<feature type="chain" id="PRO_5023133667" description="Lipoprotein" evidence="1">
    <location>
        <begin position="22"/>
        <end position="198"/>
    </location>
</feature>
<dbReference type="EMBL" id="CP042807">
    <property type="protein sequence ID" value="QEE24441.1"/>
    <property type="molecule type" value="Genomic_DNA"/>
</dbReference>
<gene>
    <name evidence="2" type="ORF">CS053_07955</name>
</gene>
<evidence type="ECO:0000256" key="1">
    <source>
        <dbReference type="SAM" id="SignalP"/>
    </source>
</evidence>
<dbReference type="KEGG" id="rgl:CS053_07955"/>
<proteinExistence type="predicted"/>
<evidence type="ECO:0008006" key="4">
    <source>
        <dbReference type="Google" id="ProtNLM"/>
    </source>
</evidence>